<comment type="catalytic activity">
    <reaction evidence="12">
        <text>cytidine(967) in 16S rRNA + S-adenosyl-L-methionine = 5-methylcytidine(967) in 16S rRNA + S-adenosyl-L-homocysteine + H(+)</text>
        <dbReference type="Rhea" id="RHEA:42748"/>
        <dbReference type="Rhea" id="RHEA-COMP:10219"/>
        <dbReference type="Rhea" id="RHEA-COMP:10220"/>
        <dbReference type="ChEBI" id="CHEBI:15378"/>
        <dbReference type="ChEBI" id="CHEBI:57856"/>
        <dbReference type="ChEBI" id="CHEBI:59789"/>
        <dbReference type="ChEBI" id="CHEBI:74483"/>
        <dbReference type="ChEBI" id="CHEBI:82748"/>
        <dbReference type="EC" id="2.1.1.176"/>
    </reaction>
</comment>
<feature type="binding site" evidence="13">
    <location>
        <position position="330"/>
    </location>
    <ligand>
        <name>S-adenosyl-L-methionine</name>
        <dbReference type="ChEBI" id="CHEBI:59789"/>
    </ligand>
</feature>
<reference evidence="15" key="2">
    <citation type="submission" date="2016-08" db="EMBL/GenBank/DDBJ databases">
        <authorList>
            <person name="Seilhamer J.J."/>
        </authorList>
    </citation>
    <scope>NUCLEOTIDE SEQUENCE [LARGE SCALE GENOMIC DNA]</scope>
    <source>
        <strain evidence="15">F0677</strain>
    </source>
</reference>
<evidence type="ECO:0000256" key="11">
    <source>
        <dbReference type="ARBA" id="ARBA00031088"/>
    </source>
</evidence>
<keyword evidence="7 13" id="KW-0808">Transferase</keyword>
<keyword evidence="5" id="KW-0698">rRNA processing</keyword>
<dbReference type="GO" id="GO:0003723">
    <property type="term" value="F:RNA binding"/>
    <property type="evidence" value="ECO:0007669"/>
    <property type="project" value="UniProtKB-UniRule"/>
</dbReference>
<gene>
    <name evidence="16" type="primary">rsmB</name>
    <name evidence="15" type="ORF">BCB69_02510</name>
    <name evidence="16" type="ORF">DX915_00685</name>
</gene>
<comment type="similarity">
    <text evidence="13">Belongs to the class I-like SAM-binding methyltransferase superfamily. RsmB/NOP family.</text>
</comment>
<dbReference type="FunFam" id="3.40.50.150:FF:000022">
    <property type="entry name" value="Ribosomal RNA small subunit methyltransferase B"/>
    <property type="match status" value="1"/>
</dbReference>
<evidence type="ECO:0000256" key="5">
    <source>
        <dbReference type="ARBA" id="ARBA00022552"/>
    </source>
</evidence>
<keyword evidence="6 13" id="KW-0489">Methyltransferase</keyword>
<dbReference type="OrthoDB" id="9810297at2"/>
<dbReference type="NCBIfam" id="NF011494">
    <property type="entry name" value="PRK14902.1"/>
    <property type="match status" value="1"/>
</dbReference>
<dbReference type="InterPro" id="IPR006027">
    <property type="entry name" value="NusB_RsmB_TIM44"/>
</dbReference>
<evidence type="ECO:0000259" key="14">
    <source>
        <dbReference type="PROSITE" id="PS51686"/>
    </source>
</evidence>
<dbReference type="PANTHER" id="PTHR22807:SF53">
    <property type="entry name" value="RIBOSOMAL RNA SMALL SUBUNIT METHYLTRANSFERASE B-RELATED"/>
    <property type="match status" value="1"/>
</dbReference>
<evidence type="ECO:0000256" key="10">
    <source>
        <dbReference type="ARBA" id="ARBA00030399"/>
    </source>
</evidence>
<evidence type="ECO:0000256" key="12">
    <source>
        <dbReference type="ARBA" id="ARBA00047283"/>
    </source>
</evidence>
<dbReference type="InterPro" id="IPR004573">
    <property type="entry name" value="rRNA_ssu_MeTfrase_B"/>
</dbReference>
<dbReference type="AlphaFoldDB" id="A0A1B3WDA9"/>
<dbReference type="Proteomes" id="UP000094757">
    <property type="component" value="Chromosome"/>
</dbReference>
<dbReference type="InterPro" id="IPR029063">
    <property type="entry name" value="SAM-dependent_MTases_sf"/>
</dbReference>
<feature type="active site" description="Nucleophile" evidence="13">
    <location>
        <position position="401"/>
    </location>
</feature>
<feature type="domain" description="SAM-dependent MTase RsmB/NOP-type" evidence="14">
    <location>
        <begin position="187"/>
        <end position="459"/>
    </location>
</feature>
<dbReference type="InterPro" id="IPR049560">
    <property type="entry name" value="MeTrfase_RsmB-F_NOP2_cat"/>
</dbReference>
<dbReference type="EMBL" id="CP017037">
    <property type="protein sequence ID" value="AOH38942.1"/>
    <property type="molecule type" value="Genomic_DNA"/>
</dbReference>
<feature type="binding site" evidence="13">
    <location>
        <begin position="279"/>
        <end position="285"/>
    </location>
    <ligand>
        <name>S-adenosyl-L-methionine</name>
        <dbReference type="ChEBI" id="CHEBI:59789"/>
    </ligand>
</feature>
<dbReference type="Gene3D" id="1.10.940.10">
    <property type="entry name" value="NusB-like"/>
    <property type="match status" value="1"/>
</dbReference>
<dbReference type="Pfam" id="PF01029">
    <property type="entry name" value="NusB"/>
    <property type="match status" value="1"/>
</dbReference>
<dbReference type="InterPro" id="IPR001678">
    <property type="entry name" value="MeTrfase_RsmB-F_NOP2_dom"/>
</dbReference>
<evidence type="ECO:0000256" key="3">
    <source>
        <dbReference type="ARBA" id="ARBA00012140"/>
    </source>
</evidence>
<evidence type="ECO:0000256" key="2">
    <source>
        <dbReference type="ARBA" id="ARBA00004496"/>
    </source>
</evidence>
<dbReference type="Pfam" id="PF01189">
    <property type="entry name" value="Methyltr_RsmB-F"/>
    <property type="match status" value="1"/>
</dbReference>
<evidence type="ECO:0000256" key="4">
    <source>
        <dbReference type="ARBA" id="ARBA00022490"/>
    </source>
</evidence>
<comment type="function">
    <text evidence="1">Specifically methylates the cytosine at position 967 (m5C967) of 16S rRNA.</text>
</comment>
<dbReference type="InterPro" id="IPR023267">
    <property type="entry name" value="RCMT"/>
</dbReference>
<evidence type="ECO:0000313" key="18">
    <source>
        <dbReference type="Proteomes" id="UP000266262"/>
    </source>
</evidence>
<keyword evidence="4" id="KW-0963">Cytoplasm</keyword>
<dbReference type="PRINTS" id="PR02008">
    <property type="entry name" value="RCMTFAMILY"/>
</dbReference>
<dbReference type="STRING" id="39950.BCB69_02510"/>
<dbReference type="GO" id="GO:0008649">
    <property type="term" value="F:rRNA methyltransferase activity"/>
    <property type="evidence" value="ECO:0007669"/>
    <property type="project" value="InterPro"/>
</dbReference>
<evidence type="ECO:0000313" key="15">
    <source>
        <dbReference type="EMBL" id="AOH38942.1"/>
    </source>
</evidence>
<evidence type="ECO:0000256" key="6">
    <source>
        <dbReference type="ARBA" id="ARBA00022603"/>
    </source>
</evidence>
<accession>A0A1B3WDA9</accession>
<proteinExistence type="inferred from homology"/>
<keyword evidence="18" id="KW-1185">Reference proteome</keyword>
<feature type="binding site" evidence="13">
    <location>
        <position position="348"/>
    </location>
    <ligand>
        <name>S-adenosyl-L-methionine</name>
        <dbReference type="ChEBI" id="CHEBI:59789"/>
    </ligand>
</feature>
<reference evidence="16 18" key="3">
    <citation type="submission" date="2018-08" db="EMBL/GenBank/DDBJ databases">
        <title>Draft genome sequence of Dialister pneumosintes KCOM 1685.</title>
        <authorList>
            <person name="Kook J.-K."/>
            <person name="Park S.-N."/>
            <person name="Lim Y.K."/>
        </authorList>
    </citation>
    <scope>NUCLEOTIDE SEQUENCE [LARGE SCALE GENOMIC DNA]</scope>
    <source>
        <strain evidence="16 18">KCOM 1685</strain>
    </source>
</reference>
<dbReference type="EMBL" id="QWKU01000001">
    <property type="protein sequence ID" value="RID94094.1"/>
    <property type="molecule type" value="Genomic_DNA"/>
</dbReference>
<dbReference type="EC" id="2.1.1.176" evidence="3"/>
<reference evidence="17" key="1">
    <citation type="submission" date="2016-08" db="EMBL/GenBank/DDBJ databases">
        <authorList>
            <person name="Holder M.E."/>
            <person name="Ajami N.J."/>
            <person name="Petrosino J.F."/>
        </authorList>
    </citation>
    <scope>NUCLEOTIDE SEQUENCE [LARGE SCALE GENOMIC DNA]</scope>
    <source>
        <strain evidence="17">F0677</strain>
    </source>
</reference>
<dbReference type="Gene3D" id="3.40.50.150">
    <property type="entry name" value="Vaccinia Virus protein VP39"/>
    <property type="match status" value="1"/>
</dbReference>
<dbReference type="SUPFAM" id="SSF48013">
    <property type="entry name" value="NusB-like"/>
    <property type="match status" value="1"/>
</dbReference>
<organism evidence="15 17">
    <name type="scientific">Dialister pneumosintes</name>
    <dbReference type="NCBI Taxonomy" id="39950"/>
    <lineage>
        <taxon>Bacteria</taxon>
        <taxon>Bacillati</taxon>
        <taxon>Bacillota</taxon>
        <taxon>Negativicutes</taxon>
        <taxon>Veillonellales</taxon>
        <taxon>Veillonellaceae</taxon>
        <taxon>Dialister</taxon>
    </lineage>
</organism>
<dbReference type="PROSITE" id="PS51686">
    <property type="entry name" value="SAM_MT_RSMB_NOP"/>
    <property type="match status" value="1"/>
</dbReference>
<dbReference type="InterPro" id="IPR035926">
    <property type="entry name" value="NusB-like_sf"/>
</dbReference>
<feature type="binding site" evidence="13">
    <location>
        <position position="303"/>
    </location>
    <ligand>
        <name>S-adenosyl-L-methionine</name>
        <dbReference type="ChEBI" id="CHEBI:59789"/>
    </ligand>
</feature>
<evidence type="ECO:0000313" key="17">
    <source>
        <dbReference type="Proteomes" id="UP000094757"/>
    </source>
</evidence>
<name>A0A1B3WDA9_9FIRM</name>
<dbReference type="NCBIfam" id="TIGR00563">
    <property type="entry name" value="rsmB"/>
    <property type="match status" value="1"/>
</dbReference>
<keyword evidence="9 13" id="KW-0694">RNA-binding</keyword>
<keyword evidence="8 13" id="KW-0949">S-adenosyl-L-methionine</keyword>
<dbReference type="GO" id="GO:0006355">
    <property type="term" value="P:regulation of DNA-templated transcription"/>
    <property type="evidence" value="ECO:0007669"/>
    <property type="project" value="InterPro"/>
</dbReference>
<evidence type="ECO:0000256" key="1">
    <source>
        <dbReference type="ARBA" id="ARBA00002724"/>
    </source>
</evidence>
<sequence length="463" mass="52832">MINWNNKAIEVPSARKLAYNVLFDVFTKDAYANLTLQKVMKTYAPPKYQMMSKSEKGLLTEIVYGVCRRYNYLTWIIGKLSTRPISKIDEKVTILLCIGLYQLLFLNRIPESAAVNETVNIAKQITHMGNARFVNAILRNYLRKKIQIRIPTAKENNLLHLSLTLNQPEWLIRRMIKQVGQNRTKAILEEFNKSPSLDIHSNPIKLPVNKLLEKLKFLHAEPTVIPFISGQQGIRIGNGDALFKSSLIKEGMVYIQSAASMIPASILEPCRGEAILDMCAAPGSKSINIAQLTENRARIDAWDLYEHKVNLIKQNAAKLGITCIQAEQHDATVVDEKRIGLYDRVLLDAPCSGLGVLAHKPEIRWRRSEESLKEFPVIQRKLMETAAFYVKPEGILVYSTCTLNKEENEEVITWFLKTHPNFKLQTFNFNGKRITEGMITIWPDEYHTDGFFVARLIRSNSND</sequence>
<evidence type="ECO:0000256" key="13">
    <source>
        <dbReference type="PROSITE-ProRule" id="PRU01023"/>
    </source>
</evidence>
<comment type="subcellular location">
    <subcellularLocation>
        <location evidence="2">Cytoplasm</location>
    </subcellularLocation>
</comment>
<evidence type="ECO:0000313" key="16">
    <source>
        <dbReference type="EMBL" id="RID94094.1"/>
    </source>
</evidence>
<dbReference type="GO" id="GO:0005737">
    <property type="term" value="C:cytoplasm"/>
    <property type="evidence" value="ECO:0007669"/>
    <property type="project" value="UniProtKB-SubCell"/>
</dbReference>
<dbReference type="KEGG" id="dpn:BCB69_02510"/>
<dbReference type="Proteomes" id="UP000266262">
    <property type="component" value="Unassembled WGS sequence"/>
</dbReference>
<dbReference type="SUPFAM" id="SSF53335">
    <property type="entry name" value="S-adenosyl-L-methionine-dependent methyltransferases"/>
    <property type="match status" value="1"/>
</dbReference>
<dbReference type="PANTHER" id="PTHR22807">
    <property type="entry name" value="NOP2 YEAST -RELATED NOL1/NOP2/FMU SUN DOMAIN-CONTAINING"/>
    <property type="match status" value="1"/>
</dbReference>
<dbReference type="Gene3D" id="3.30.70.1170">
    <property type="entry name" value="Sun protein, domain 3"/>
    <property type="match status" value="1"/>
</dbReference>
<protein>
    <recommendedName>
        <fullName evidence="3">16S rRNA (cytosine(967)-C(5))-methyltransferase</fullName>
        <ecNumber evidence="3">2.1.1.176</ecNumber>
    </recommendedName>
    <alternativeName>
        <fullName evidence="10">16S rRNA m5C967 methyltransferase</fullName>
    </alternativeName>
    <alternativeName>
        <fullName evidence="11">rRNA (cytosine-C(5)-)-methyltransferase RsmB</fullName>
    </alternativeName>
</protein>
<evidence type="ECO:0000256" key="9">
    <source>
        <dbReference type="ARBA" id="ARBA00022884"/>
    </source>
</evidence>
<dbReference type="RefSeq" id="WP_022513058.1">
    <property type="nucleotide sequence ID" value="NZ_CP017037.1"/>
</dbReference>
<evidence type="ECO:0000256" key="7">
    <source>
        <dbReference type="ARBA" id="ARBA00022679"/>
    </source>
</evidence>
<evidence type="ECO:0000256" key="8">
    <source>
        <dbReference type="ARBA" id="ARBA00022691"/>
    </source>
</evidence>